<feature type="region of interest" description="Disordered" evidence="1">
    <location>
        <begin position="70"/>
        <end position="93"/>
    </location>
</feature>
<sequence>MQKLSKYAYRKVIIGREKRNSHRVISTAVGPSIIPIAPKCITCMSSGPTRTNRKAYSLLRDYMVERDHESGQKGALHNRNERINFPGSSTPGRREILHHRKDVVDIVHMNRDTFTSLKSLLSLIDSINTRVVQNGLAASRQRGTPSSSGMLQTRAVINEKEYLLCVELGEDSREGSAPLRRNSCSGKFPPCDDEDLLHLKREIQGIDFFALSALLRVYQKIVRKKKAPHGGSLSRVAFPFNRVEKFILQTLCSHIDSLLQRKVKRKGDTVDSPPQQGPSSEAPFRAVYWEVLSILQILTHNKGEYIDFINRVLYAQFKFVDKHRHHYSYAFSVGLLPVINEVLLYLSNGVGSPPTGGEDLRHPAFFATIGGNPLHMQKEAFTWGYIQENYQKGELSVHRSASPSGDEQNGNVDTPQNCEPDERTAEERQSCADIVCPPPKSAQKELNPPEDGEKFSYLQHYSITLLSIIAKKIKYMEKRNHVHDVGLILEGINTLMHVEGSSGGQPSSLINQRAEFLKDVIQKGKDHRSEVSQKMYLLLFLDFIFNFLKNVKFGPKAIHRITKEGESLGDHFLKILCLSSSIRQMLTSGRRSSDSRKAHHHCGPSVGCTNDAPLYADQASKLISRVNKNIGLLTSEAILHAPNYGLPTRLERSHLPNAYMAYLLNDVYLQSNSEVKKMTLSHFAKRNESSHWGSQPGEGQIYLEYITLHNLVKIFKGEINQAGRKDAEGNGAERNGAKRNDSERNGVEGESEKSVEKVFPFFRTLLENCSNDATEMSRNLQMKQLLHGLNKLCYFYLLCKRHITNANFVALANCNFYLSFSIINWHIEKCLNRSEFFFPHFVNMCAEKISVIVGTLKCFGLPAEEDLANCLSKFITLTHLCMTEENRKSLLFYVLPYVERARGDLGKVGSLLVGTEVPSLRGAEGKDERTPVGGSTCEDAERMSNVYCEESSSDCTLFEEPPSGCTPVENPPSGDTPVRTHQNLHHVEKRITEVLSTFEEKQISPIGREKLHELLNKLLNKLLNEHVRGGLLLRKENQILRNKLNYILLNFDSFVKAHITQAVAEQQWLIAHHDAEGELAHTGKGGPRVALHHVAHMSGEGTVEGDNSIGGVVPTKDVDETTPGGDHPDGHAKLSLHFDYKHVSAKNEYFRQLKKYEREDFQKINNVLINMYLCNPYVCSKSKDVILSSGKSPKKVIILPQDTYRNIHKLVAAGESAEGFKLLRRVHHSVHLFFIRVKFFFSRMS</sequence>
<evidence type="ECO:0000313" key="3">
    <source>
        <dbReference type="Proteomes" id="UP000220605"/>
    </source>
</evidence>
<dbReference type="Proteomes" id="UP000220605">
    <property type="component" value="Chromosome 8"/>
</dbReference>
<evidence type="ECO:0000313" key="2">
    <source>
        <dbReference type="EMBL" id="VUZ95502.1"/>
    </source>
</evidence>
<reference evidence="3" key="1">
    <citation type="submission" date="2016-07" db="EMBL/GenBank/DDBJ databases">
        <authorList>
            <consortium name="Pathogen Informatics"/>
        </authorList>
    </citation>
    <scope>NUCLEOTIDE SEQUENCE [LARGE SCALE GENOMIC DNA]</scope>
</reference>
<feature type="compositionally biased region" description="Basic and acidic residues" evidence="1">
    <location>
        <begin position="420"/>
        <end position="430"/>
    </location>
</feature>
<feature type="region of interest" description="Disordered" evidence="1">
    <location>
        <begin position="725"/>
        <end position="752"/>
    </location>
</feature>
<feature type="compositionally biased region" description="Basic and acidic residues" evidence="1">
    <location>
        <begin position="735"/>
        <end position="752"/>
    </location>
</feature>
<dbReference type="VEuPathDB" id="PlasmoDB:PVPAM_080048300"/>
<name>A0A564ZU14_PLAVI</name>
<accession>A0A564ZU14</accession>
<dbReference type="OrthoDB" id="370476at2759"/>
<gene>
    <name evidence="2" type="ORF">PVP01_0835900</name>
</gene>
<dbReference type="VEuPathDB" id="PlasmoDB:PVX_119340"/>
<feature type="region of interest" description="Disordered" evidence="1">
    <location>
        <begin position="396"/>
        <end position="451"/>
    </location>
</feature>
<evidence type="ECO:0000256" key="1">
    <source>
        <dbReference type="SAM" id="MobiDB-lite"/>
    </source>
</evidence>
<proteinExistence type="predicted"/>
<protein>
    <submittedName>
        <fullName evidence="2">Uncharacterized protein</fullName>
    </submittedName>
</protein>
<feature type="compositionally biased region" description="Polar residues" evidence="1">
    <location>
        <begin position="399"/>
        <end position="417"/>
    </location>
</feature>
<dbReference type="EMBL" id="LT635619">
    <property type="protein sequence ID" value="VUZ95502.1"/>
    <property type="molecule type" value="Genomic_DNA"/>
</dbReference>
<dbReference type="AlphaFoldDB" id="A0A564ZU14"/>
<organism evidence="2 3">
    <name type="scientific">Plasmodium vivax</name>
    <name type="common">malaria parasite P. vivax</name>
    <dbReference type="NCBI Taxonomy" id="5855"/>
    <lineage>
        <taxon>Eukaryota</taxon>
        <taxon>Sar</taxon>
        <taxon>Alveolata</taxon>
        <taxon>Apicomplexa</taxon>
        <taxon>Aconoidasida</taxon>
        <taxon>Haemosporida</taxon>
        <taxon>Plasmodiidae</taxon>
        <taxon>Plasmodium</taxon>
        <taxon>Plasmodium (Plasmodium)</taxon>
    </lineage>
</organism>
<dbReference type="VEuPathDB" id="PlasmoDB:PVW1_080041600"/>
<dbReference type="VEuPathDB" id="PlasmoDB:PVP01_0835900"/>